<dbReference type="Proteomes" id="UP000094472">
    <property type="component" value="Unassembled WGS sequence"/>
</dbReference>
<proteinExistence type="predicted"/>
<dbReference type="InterPro" id="IPR015000">
    <property type="entry name" value="EipB-like"/>
</dbReference>
<dbReference type="AlphaFoldDB" id="A0A1E3VSC0"/>
<keyword evidence="1" id="KW-0732">Signal</keyword>
<dbReference type="EMBL" id="LPWF01000029">
    <property type="protein sequence ID" value="ODR96433.1"/>
    <property type="molecule type" value="Genomic_DNA"/>
</dbReference>
<accession>A0A1E3VSC0</accession>
<evidence type="ECO:0000313" key="2">
    <source>
        <dbReference type="EMBL" id="ODR96433.1"/>
    </source>
</evidence>
<organism evidence="2 3">
    <name type="scientific">Methyloceanibacter superfactus</name>
    <dbReference type="NCBI Taxonomy" id="1774969"/>
    <lineage>
        <taxon>Bacteria</taxon>
        <taxon>Pseudomonadati</taxon>
        <taxon>Pseudomonadota</taxon>
        <taxon>Alphaproteobacteria</taxon>
        <taxon>Hyphomicrobiales</taxon>
        <taxon>Hyphomicrobiaceae</taxon>
        <taxon>Methyloceanibacter</taxon>
    </lineage>
</organism>
<sequence>MTYGGRRRSGAKSMLAVKRTLALVAALAAAGGLACAFPQQASALAAKAPSKLVPHRAIYEMTLDGARSASGITGIDGRMVFEFTGSPCDGYSLNMRMVTQMTDTQGQTNLTDLRSSTWEQGDGKKFRFQSAQYLNDKLGDVTMGRAVRADPSETVKVNLSQPSRAELDLSGQVFFPTQHSIALIEKAVSGQSLFQARIYDGSEKGRKVYETTAFIGTVVKPGADETKLEAPAKEKKLGELPSWPVSIGYFEPKNGDLTPSYQIDFRLYENGVSRELLIDYGDFSIQGTLTSLEYLQAKDCR</sequence>
<name>A0A1E3VSC0_9HYPH</name>
<evidence type="ECO:0000256" key="1">
    <source>
        <dbReference type="SAM" id="SignalP"/>
    </source>
</evidence>
<dbReference type="STRING" id="1774969.AUC69_14880"/>
<evidence type="ECO:0008006" key="4">
    <source>
        <dbReference type="Google" id="ProtNLM"/>
    </source>
</evidence>
<feature type="chain" id="PRO_5009138683" description="ATP-binding protein" evidence="1">
    <location>
        <begin position="37"/>
        <end position="301"/>
    </location>
</feature>
<keyword evidence="3" id="KW-1185">Reference proteome</keyword>
<gene>
    <name evidence="2" type="ORF">AUC69_14880</name>
</gene>
<comment type="caution">
    <text evidence="2">The sequence shown here is derived from an EMBL/GenBank/DDBJ whole genome shotgun (WGS) entry which is preliminary data.</text>
</comment>
<reference evidence="2 3" key="1">
    <citation type="journal article" date="2016" name="Environ. Microbiol.">
        <title>New Methyloceanibacter diversity from North Sea sediments includes methanotroph containing solely the soluble methane monooxygenase.</title>
        <authorList>
            <person name="Vekeman B."/>
            <person name="Kerckhof F.M."/>
            <person name="Cremers G."/>
            <person name="de Vos P."/>
            <person name="Vandamme P."/>
            <person name="Boon N."/>
            <person name="Op den Camp H.J."/>
            <person name="Heylen K."/>
        </authorList>
    </citation>
    <scope>NUCLEOTIDE SEQUENCE [LARGE SCALE GENOMIC DNA]</scope>
    <source>
        <strain evidence="2 3">R-67175</strain>
    </source>
</reference>
<dbReference type="PROSITE" id="PS51257">
    <property type="entry name" value="PROKAR_LIPOPROTEIN"/>
    <property type="match status" value="1"/>
</dbReference>
<feature type="signal peptide" evidence="1">
    <location>
        <begin position="1"/>
        <end position="36"/>
    </location>
</feature>
<dbReference type="Pfam" id="PF08904">
    <property type="entry name" value="EipB_like"/>
    <property type="match status" value="1"/>
</dbReference>
<protein>
    <recommendedName>
        <fullName evidence="4">ATP-binding protein</fullName>
    </recommendedName>
</protein>
<evidence type="ECO:0000313" key="3">
    <source>
        <dbReference type="Proteomes" id="UP000094472"/>
    </source>
</evidence>